<dbReference type="GO" id="GO:0030246">
    <property type="term" value="F:carbohydrate binding"/>
    <property type="evidence" value="ECO:0007669"/>
    <property type="project" value="TreeGrafter"/>
</dbReference>
<dbReference type="Pfam" id="PF13407">
    <property type="entry name" value="Peripla_BP_4"/>
    <property type="match status" value="1"/>
</dbReference>
<feature type="domain" description="Periplasmic binding protein" evidence="5">
    <location>
        <begin position="80"/>
        <end position="355"/>
    </location>
</feature>
<dbReference type="InterPro" id="IPR049784">
    <property type="entry name" value="ChvE-like"/>
</dbReference>
<accession>A0A4U8Q0Q2</accession>
<reference evidence="6 7" key="1">
    <citation type="journal article" date="2019" name="Anaerobe">
        <title>Detection of Robinsoniella peoriensis in multiple bone samples of a trauma patient.</title>
        <authorList>
            <person name="Schrottner P."/>
            <person name="Hartwich K."/>
            <person name="Bunk B."/>
            <person name="Schober I."/>
            <person name="Helbig S."/>
            <person name="Rudolph W.W."/>
            <person name="Gunzer F."/>
        </authorList>
    </citation>
    <scope>NUCLEOTIDE SEQUENCE [LARGE SCALE GENOMIC DNA]</scope>
    <source>
        <strain evidence="6 7">DSM 106044</strain>
    </source>
</reference>
<comment type="subcellular location">
    <subcellularLocation>
        <location evidence="1">Cell envelope</location>
    </subcellularLocation>
</comment>
<evidence type="ECO:0000256" key="3">
    <source>
        <dbReference type="SAM" id="MobiDB-lite"/>
    </source>
</evidence>
<dbReference type="InterPro" id="IPR025997">
    <property type="entry name" value="SBP_2_dom"/>
</dbReference>
<feature type="compositionally biased region" description="Low complexity" evidence="3">
    <location>
        <begin position="60"/>
        <end position="70"/>
    </location>
</feature>
<keyword evidence="6" id="KW-0675">Receptor</keyword>
<dbReference type="InterPro" id="IPR050555">
    <property type="entry name" value="Bact_Solute-Bind_Prot2"/>
</dbReference>
<evidence type="ECO:0000313" key="7">
    <source>
        <dbReference type="Proteomes" id="UP000306509"/>
    </source>
</evidence>
<dbReference type="PANTHER" id="PTHR30036">
    <property type="entry name" value="D-XYLOSE-BINDING PERIPLASMIC PROTEIN"/>
    <property type="match status" value="1"/>
</dbReference>
<evidence type="ECO:0000313" key="6">
    <source>
        <dbReference type="EMBL" id="TLC98126.1"/>
    </source>
</evidence>
<dbReference type="EMBL" id="QGQD01000104">
    <property type="protein sequence ID" value="TLC98126.1"/>
    <property type="molecule type" value="Genomic_DNA"/>
</dbReference>
<dbReference type="InterPro" id="IPR028082">
    <property type="entry name" value="Peripla_BP_I"/>
</dbReference>
<dbReference type="RefSeq" id="WP_138003963.1">
    <property type="nucleotide sequence ID" value="NZ_QGQD01000104.1"/>
</dbReference>
<protein>
    <submittedName>
        <fullName evidence="6">Multiple sugar-binding periplasmic receptor ChvE</fullName>
    </submittedName>
</protein>
<dbReference type="AlphaFoldDB" id="A0A4U8Q0Q2"/>
<gene>
    <name evidence="6" type="primary">chvE_2</name>
    <name evidence="6" type="ORF">DSM106044_05032</name>
</gene>
<dbReference type="NCBIfam" id="NF040907">
    <property type="entry name" value="ChvE"/>
    <property type="match status" value="1"/>
</dbReference>
<dbReference type="STRING" id="180332.GCA_000797495_03427"/>
<evidence type="ECO:0000259" key="5">
    <source>
        <dbReference type="Pfam" id="PF13407"/>
    </source>
</evidence>
<keyword evidence="2 4" id="KW-0732">Signal</keyword>
<sequence length="404" mass="42867" precursor="true">MNKRTTALFMGMVVMASASLAGCASETSSVETKTTTASEGKEETKAAESAQADVSETAGTTGTADSSDAVDTADAGDVLIGVSMPTQSLQRWNQDGDNLQKFLSEKGYKVDLQYADNEVQTQVSQIENMITTGAKVLIIAPVDGGALSAVLSEAHENGVKVIAHDRFITGTGDVDCVATFDNSRVGELQGEFIVNKLDLKNTKESFNLEIVAGSLDDDNASYFLNGAMDVLNPYIESGQLTVQSGQTSREQCATDAWETSVAQSRMDNILTAYYTDKKVDAVLCSNDSTALGAIGALKIAGYGTQEYPMPVITGQDCDLSNVKAIAAGEQSMSVFKDTRALAEVVAGMADTFVKGGTPEYNNTDTYDNGAKVVPAYCLEPIAVTKDNYKEKLIDSGYYAEADLQ</sequence>
<feature type="signal peptide" evidence="4">
    <location>
        <begin position="1"/>
        <end position="21"/>
    </location>
</feature>
<dbReference type="Gene3D" id="3.40.50.2300">
    <property type="match status" value="2"/>
</dbReference>
<dbReference type="CDD" id="cd19994">
    <property type="entry name" value="PBP1_ChvE"/>
    <property type="match status" value="1"/>
</dbReference>
<evidence type="ECO:0000256" key="2">
    <source>
        <dbReference type="ARBA" id="ARBA00022729"/>
    </source>
</evidence>
<evidence type="ECO:0000256" key="1">
    <source>
        <dbReference type="ARBA" id="ARBA00004196"/>
    </source>
</evidence>
<dbReference type="GO" id="GO:0030288">
    <property type="term" value="C:outer membrane-bounded periplasmic space"/>
    <property type="evidence" value="ECO:0007669"/>
    <property type="project" value="TreeGrafter"/>
</dbReference>
<feature type="region of interest" description="Disordered" evidence="3">
    <location>
        <begin position="24"/>
        <end position="70"/>
    </location>
</feature>
<organism evidence="6 7">
    <name type="scientific">Robinsoniella peoriensis</name>
    <dbReference type="NCBI Taxonomy" id="180332"/>
    <lineage>
        <taxon>Bacteria</taxon>
        <taxon>Bacillati</taxon>
        <taxon>Bacillota</taxon>
        <taxon>Clostridia</taxon>
        <taxon>Lachnospirales</taxon>
        <taxon>Lachnospiraceae</taxon>
        <taxon>Robinsoniella</taxon>
    </lineage>
</organism>
<comment type="caution">
    <text evidence="6">The sequence shown here is derived from an EMBL/GenBank/DDBJ whole genome shotgun (WGS) entry which is preliminary data.</text>
</comment>
<proteinExistence type="predicted"/>
<evidence type="ECO:0000256" key="4">
    <source>
        <dbReference type="SAM" id="SignalP"/>
    </source>
</evidence>
<dbReference type="PROSITE" id="PS51257">
    <property type="entry name" value="PROKAR_LIPOPROTEIN"/>
    <property type="match status" value="1"/>
</dbReference>
<feature type="chain" id="PRO_5039069712" evidence="4">
    <location>
        <begin position="22"/>
        <end position="404"/>
    </location>
</feature>
<dbReference type="SUPFAM" id="SSF53822">
    <property type="entry name" value="Periplasmic binding protein-like I"/>
    <property type="match status" value="1"/>
</dbReference>
<feature type="compositionally biased region" description="Low complexity" evidence="3">
    <location>
        <begin position="25"/>
        <end position="38"/>
    </location>
</feature>
<dbReference type="PANTHER" id="PTHR30036:SF1">
    <property type="entry name" value="D-XYLOSE-BINDING PERIPLASMIC PROTEIN"/>
    <property type="match status" value="1"/>
</dbReference>
<keyword evidence="7" id="KW-1185">Reference proteome</keyword>
<name>A0A4U8Q0Q2_9FIRM</name>
<dbReference type="Proteomes" id="UP000306509">
    <property type="component" value="Unassembled WGS sequence"/>
</dbReference>